<accession>A0ACC1NHF7</accession>
<evidence type="ECO:0000313" key="1">
    <source>
        <dbReference type="EMBL" id="KAJ2978248.1"/>
    </source>
</evidence>
<name>A0ACC1NHF7_9HYPO</name>
<dbReference type="Proteomes" id="UP001143910">
    <property type="component" value="Unassembled WGS sequence"/>
</dbReference>
<keyword evidence="2" id="KW-1185">Reference proteome</keyword>
<dbReference type="EMBL" id="JANJQO010000394">
    <property type="protein sequence ID" value="KAJ2978248.1"/>
    <property type="molecule type" value="Genomic_DNA"/>
</dbReference>
<comment type="caution">
    <text evidence="1">The sequence shown here is derived from an EMBL/GenBank/DDBJ whole genome shotgun (WGS) entry which is preliminary data.</text>
</comment>
<sequence>MDPFTAVSLAGNILQFLASAKSVYKQVAEIRSSVAGISKKNEEMLSLAADLQDITERISTGILSLQEPIDITERRIREIGAECQQLAKEVQEDIRNRAMKDKSNFLRATTSVIRGSWKVTDAEKKLKRLHDMQKTLSKYLFTHISLQQDSLKTEILAISGSLRPFLSKSPSDGALKEVSEKLLDWVEQAALLRREQTIIQSLRFEGMLHRRAEIPSAHTNTFQWVFKPDLHFKEWLETGDGIYWVSGDPGSGKSTLLKYLSNHEVTHQALLKWAGGKVLATAKFFFWFSGTALQKSQEGLLRSLLFELLRQCPSSIRTACTSRWYADPARTWEKEELMETIKLLRLQLPLARFCFFIDGLDEYRGDPGTESGNNVPEHVAEIIGIMNTLSSLTDVKLCVSSRPWRAFEKAFGGLDHRKLYVNDENQGDIRLYIRDKFEKSNAFTKSTCKSGELEEIVEEMVGESRGVFIWVFLVVESLLRGLSNEDRLVELRRRLSKTPKTLNDLFERMLSSVEDIYQEQAAQILQVALHARAPLYVIIYSYVGDDKHNALEAETRTWTPEECVALSKTAEVRIKVRCPDLIKIRTPLQTPTTTQMMIEHQVDFLHRTVRDFLALEDTQKRLNQRLKKPFDAGEFICHGLLTQIKGAVPPRGEMHPLPNDMRSFHHVWLSQLLDDISFYARDLEERTGNPQIQLLDELQRVMAQQPGTNAFHLDGNSFLGFMVRKHLYLYVATKLPQALDSHDVPLLSCALWPGGGSGGGSGRIPPSPEMVSLLLRHGAKPADGNVKGKSIWHDYLCWLYKRGNLPASALQAREAHISVIQIMLQYGADPRIRCFIRGGEAGGLRLPTFKTALEIVQHVFTPEERAYIEVLLNKKESGFLRVFHWLKWE</sequence>
<organism evidence="1 2">
    <name type="scientific">Zarea fungicola</name>
    <dbReference type="NCBI Taxonomy" id="93591"/>
    <lineage>
        <taxon>Eukaryota</taxon>
        <taxon>Fungi</taxon>
        <taxon>Dikarya</taxon>
        <taxon>Ascomycota</taxon>
        <taxon>Pezizomycotina</taxon>
        <taxon>Sordariomycetes</taxon>
        <taxon>Hypocreomycetidae</taxon>
        <taxon>Hypocreales</taxon>
        <taxon>Cordycipitaceae</taxon>
        <taxon>Zarea</taxon>
    </lineage>
</organism>
<protein>
    <submittedName>
        <fullName evidence="1">Uncharacterized protein</fullName>
    </submittedName>
</protein>
<reference evidence="1" key="1">
    <citation type="submission" date="2022-08" db="EMBL/GenBank/DDBJ databases">
        <title>Genome Sequence of Lecanicillium fungicola.</title>
        <authorList>
            <person name="Buettner E."/>
        </authorList>
    </citation>
    <scope>NUCLEOTIDE SEQUENCE</scope>
    <source>
        <strain evidence="1">Babe33</strain>
    </source>
</reference>
<evidence type="ECO:0000313" key="2">
    <source>
        <dbReference type="Proteomes" id="UP001143910"/>
    </source>
</evidence>
<gene>
    <name evidence="1" type="ORF">NQ176_g3920</name>
</gene>
<proteinExistence type="predicted"/>